<dbReference type="Pfam" id="PF00195">
    <property type="entry name" value="Chal_sti_synt_N"/>
    <property type="match status" value="1"/>
</dbReference>
<evidence type="ECO:0000256" key="6">
    <source>
        <dbReference type="RuleBase" id="RU003633"/>
    </source>
</evidence>
<dbReference type="GO" id="GO:0030639">
    <property type="term" value="P:polyketide biosynthetic process"/>
    <property type="evidence" value="ECO:0007669"/>
    <property type="project" value="TreeGrafter"/>
</dbReference>
<comment type="caution">
    <text evidence="9">The sequence shown here is derived from an EMBL/GenBank/DDBJ whole genome shotgun (WGS) entry which is preliminary data.</text>
</comment>
<keyword evidence="10" id="KW-1185">Reference proteome</keyword>
<evidence type="ECO:0000313" key="10">
    <source>
        <dbReference type="Proteomes" id="UP000323000"/>
    </source>
</evidence>
<evidence type="ECO:0000259" key="7">
    <source>
        <dbReference type="Pfam" id="PF00195"/>
    </source>
</evidence>
<dbReference type="EMBL" id="VAHF01000010">
    <property type="protein sequence ID" value="TXG52950.1"/>
    <property type="molecule type" value="Genomic_DNA"/>
</dbReference>
<evidence type="ECO:0008006" key="11">
    <source>
        <dbReference type="Google" id="ProtNLM"/>
    </source>
</evidence>
<dbReference type="CDD" id="cd00831">
    <property type="entry name" value="CHS_like"/>
    <property type="match status" value="1"/>
</dbReference>
<organism evidence="9 10">
    <name type="scientific">Acer yangbiense</name>
    <dbReference type="NCBI Taxonomy" id="1000413"/>
    <lineage>
        <taxon>Eukaryota</taxon>
        <taxon>Viridiplantae</taxon>
        <taxon>Streptophyta</taxon>
        <taxon>Embryophyta</taxon>
        <taxon>Tracheophyta</taxon>
        <taxon>Spermatophyta</taxon>
        <taxon>Magnoliopsida</taxon>
        <taxon>eudicotyledons</taxon>
        <taxon>Gunneridae</taxon>
        <taxon>Pentapetalae</taxon>
        <taxon>rosids</taxon>
        <taxon>malvids</taxon>
        <taxon>Sapindales</taxon>
        <taxon>Sapindaceae</taxon>
        <taxon>Hippocastanoideae</taxon>
        <taxon>Acereae</taxon>
        <taxon>Acer</taxon>
    </lineage>
</organism>
<dbReference type="FunFam" id="3.40.47.10:FF:000014">
    <property type="entry name" value="Chalcone synthase 1"/>
    <property type="match status" value="1"/>
</dbReference>
<feature type="domain" description="Chalcone/stilbene synthase C-terminal" evidence="8">
    <location>
        <begin position="238"/>
        <end position="389"/>
    </location>
</feature>
<name>A0A5C7H7L3_9ROSI</name>
<sequence>MASSEGIQEPNRGQGLASILAIATANPANCIHQTDYPDFHFRVTDSEHMTELKEKFKRMCDKSTIKKRFTYLTEEILKENPSICTYNAPSLDARQDILVAEVPKLGQEAASKAIKEWGQPVSKITHLIFCSIAGIDMPGADYQLMKLLALKPSVKRVMFYAQGCYAGAMVLRIAKDFAENNTDSRVLVVCSEISVGTFRGPSDENLPCLLNQAIVGDGAAAMIIGANPDLSVERPLFQIVATTQTTLTNSEDAIKGHFREVGLTVHFTKDLSSLITDNIEKCLAEAFDLIGIGNDWNSLFWMAHPIGPAVLDQIEEKLGLQKERLRATRHVLSEYGNMGSATVLFVVDEMRKKSMEEGKITTGEGLEWGVLFGFGAGLTIDTVVLRSIPVISN</sequence>
<dbReference type="GO" id="GO:0050635">
    <property type="term" value="F:acridone synthase activity"/>
    <property type="evidence" value="ECO:0007669"/>
    <property type="project" value="UniProtKB-EC"/>
</dbReference>
<evidence type="ECO:0000256" key="5">
    <source>
        <dbReference type="PIRSR" id="PIRSR000451-1"/>
    </source>
</evidence>
<dbReference type="Gene3D" id="3.40.47.10">
    <property type="match status" value="2"/>
</dbReference>
<keyword evidence="3 6" id="KW-0012">Acyltransferase</keyword>
<evidence type="ECO:0000256" key="3">
    <source>
        <dbReference type="ARBA" id="ARBA00023315"/>
    </source>
</evidence>
<dbReference type="InterPro" id="IPR012328">
    <property type="entry name" value="Chalcone/stilbene_synt_C"/>
</dbReference>
<evidence type="ECO:0000256" key="1">
    <source>
        <dbReference type="ARBA" id="ARBA00005531"/>
    </source>
</evidence>
<reference evidence="10" key="1">
    <citation type="journal article" date="2019" name="Gigascience">
        <title>De novo genome assembly of the endangered Acer yangbiense, a plant species with extremely small populations endemic to Yunnan Province, China.</title>
        <authorList>
            <person name="Yang J."/>
            <person name="Wariss H.M."/>
            <person name="Tao L."/>
            <person name="Zhang R."/>
            <person name="Yun Q."/>
            <person name="Hollingsworth P."/>
            <person name="Dao Z."/>
            <person name="Luo G."/>
            <person name="Guo H."/>
            <person name="Ma Y."/>
            <person name="Sun W."/>
        </authorList>
    </citation>
    <scope>NUCLEOTIDE SEQUENCE [LARGE SCALE GENOMIC DNA]</scope>
    <source>
        <strain evidence="10">cv. Malutang</strain>
    </source>
</reference>
<protein>
    <recommendedName>
        <fullName evidence="11">Chalcone synthase</fullName>
    </recommendedName>
</protein>
<evidence type="ECO:0000259" key="8">
    <source>
        <dbReference type="Pfam" id="PF02797"/>
    </source>
</evidence>
<dbReference type="OrthoDB" id="329835at2759"/>
<comment type="catalytic activity">
    <reaction evidence="4">
        <text>N-methylanthraniloyl-CoA + 3 malonyl-CoA + 3 H(+) = 1,3-dihydroxy-N-methylacridone + 3 CO2 + 4 CoA + H2O</text>
        <dbReference type="Rhea" id="RHEA:22224"/>
        <dbReference type="ChEBI" id="CHEBI:15377"/>
        <dbReference type="ChEBI" id="CHEBI:15378"/>
        <dbReference type="ChEBI" id="CHEBI:16526"/>
        <dbReference type="ChEBI" id="CHEBI:30306"/>
        <dbReference type="ChEBI" id="CHEBI:57287"/>
        <dbReference type="ChEBI" id="CHEBI:57384"/>
        <dbReference type="ChEBI" id="CHEBI:58630"/>
        <dbReference type="EC" id="2.3.1.159"/>
    </reaction>
</comment>
<comment type="similarity">
    <text evidence="1 6">Belongs to the thiolase-like superfamily. Chalcone/stilbene synthases family.</text>
</comment>
<dbReference type="InterPro" id="IPR011141">
    <property type="entry name" value="Polyketide_synthase_type-III"/>
</dbReference>
<dbReference type="PANTHER" id="PTHR11877">
    <property type="entry name" value="HYDROXYMETHYLGLUTARYL-COA SYNTHASE"/>
    <property type="match status" value="1"/>
</dbReference>
<dbReference type="FunFam" id="3.40.47.10:FF:000025">
    <property type="entry name" value="Chalcone synthase 2"/>
    <property type="match status" value="1"/>
</dbReference>
<dbReference type="GO" id="GO:0005783">
    <property type="term" value="C:endoplasmic reticulum"/>
    <property type="evidence" value="ECO:0007669"/>
    <property type="project" value="UniProtKB-ARBA"/>
</dbReference>
<evidence type="ECO:0000313" key="9">
    <source>
        <dbReference type="EMBL" id="TXG52950.1"/>
    </source>
</evidence>
<dbReference type="Pfam" id="PF02797">
    <property type="entry name" value="Chal_sti_synt_C"/>
    <property type="match status" value="1"/>
</dbReference>
<dbReference type="Proteomes" id="UP000323000">
    <property type="component" value="Chromosome 10"/>
</dbReference>
<dbReference type="PIRSF" id="PIRSF000451">
    <property type="entry name" value="PKS_III"/>
    <property type="match status" value="1"/>
</dbReference>
<dbReference type="AlphaFoldDB" id="A0A5C7H7L3"/>
<evidence type="ECO:0000256" key="4">
    <source>
        <dbReference type="ARBA" id="ARBA00052859"/>
    </source>
</evidence>
<dbReference type="InterPro" id="IPR001099">
    <property type="entry name" value="Chalcone/stilbene_synt_N"/>
</dbReference>
<dbReference type="PANTHER" id="PTHR11877:SF14">
    <property type="entry name" value="CHALCONE SYNTHASE"/>
    <property type="match status" value="1"/>
</dbReference>
<feature type="domain" description="Chalcone/stilbene synthase N-terminal" evidence="7">
    <location>
        <begin position="10"/>
        <end position="228"/>
    </location>
</feature>
<dbReference type="InterPro" id="IPR016039">
    <property type="entry name" value="Thiolase-like"/>
</dbReference>
<accession>A0A5C7H7L3</accession>
<gene>
    <name evidence="9" type="ORF">EZV62_022119</name>
</gene>
<feature type="active site" description="Acyl-thioester intermediate" evidence="5">
    <location>
        <position position="164"/>
    </location>
</feature>
<evidence type="ECO:0000256" key="2">
    <source>
        <dbReference type="ARBA" id="ARBA00022679"/>
    </source>
</evidence>
<proteinExistence type="inferred from homology"/>
<keyword evidence="2 6" id="KW-0808">Transferase</keyword>
<dbReference type="SUPFAM" id="SSF53901">
    <property type="entry name" value="Thiolase-like"/>
    <property type="match status" value="2"/>
</dbReference>